<organism evidence="2 3">
    <name type="scientific">Phaeosphaeria nodorum (strain SN15 / ATCC MYA-4574 / FGSC 10173)</name>
    <name type="common">Glume blotch fungus</name>
    <name type="synonym">Parastagonospora nodorum</name>
    <dbReference type="NCBI Taxonomy" id="321614"/>
    <lineage>
        <taxon>Eukaryota</taxon>
        <taxon>Fungi</taxon>
        <taxon>Dikarya</taxon>
        <taxon>Ascomycota</taxon>
        <taxon>Pezizomycotina</taxon>
        <taxon>Dothideomycetes</taxon>
        <taxon>Pleosporomycetidae</taxon>
        <taxon>Pleosporales</taxon>
        <taxon>Pleosporineae</taxon>
        <taxon>Phaeosphaeriaceae</taxon>
        <taxon>Parastagonospora</taxon>
    </lineage>
</organism>
<evidence type="ECO:0000313" key="2">
    <source>
        <dbReference type="EMBL" id="EAT81245.2"/>
    </source>
</evidence>
<protein>
    <submittedName>
        <fullName evidence="2">Uncharacterized protein</fullName>
    </submittedName>
</protein>
<evidence type="ECO:0000256" key="1">
    <source>
        <dbReference type="SAM" id="MobiDB-lite"/>
    </source>
</evidence>
<evidence type="ECO:0000313" key="3">
    <source>
        <dbReference type="Proteomes" id="UP000001055"/>
    </source>
</evidence>
<accession>Q0U9M7</accession>
<name>Q0U9M7_PHANO</name>
<dbReference type="InParanoid" id="Q0U9M7"/>
<dbReference type="RefSeq" id="XP_001801777.1">
    <property type="nucleotide sequence ID" value="XM_001801725.1"/>
</dbReference>
<dbReference type="KEGG" id="pno:SNOG_11537"/>
<feature type="compositionally biased region" description="Low complexity" evidence="1">
    <location>
        <begin position="33"/>
        <end position="44"/>
    </location>
</feature>
<dbReference type="EMBL" id="CH445343">
    <property type="protein sequence ID" value="EAT81245.2"/>
    <property type="molecule type" value="Genomic_DNA"/>
</dbReference>
<dbReference type="HOGENOM" id="CLU_3033135_0_0_1"/>
<dbReference type="AlphaFoldDB" id="Q0U9M7"/>
<dbReference type="Proteomes" id="UP000001055">
    <property type="component" value="Unassembled WGS sequence"/>
</dbReference>
<proteinExistence type="predicted"/>
<feature type="compositionally biased region" description="Basic residues" evidence="1">
    <location>
        <begin position="23"/>
        <end position="32"/>
    </location>
</feature>
<reference evidence="3" key="1">
    <citation type="journal article" date="2007" name="Plant Cell">
        <title>Dothideomycete-plant interactions illuminated by genome sequencing and EST analysis of the wheat pathogen Stagonospora nodorum.</title>
        <authorList>
            <person name="Hane J.K."/>
            <person name="Lowe R.G."/>
            <person name="Solomon P.S."/>
            <person name="Tan K.C."/>
            <person name="Schoch C.L."/>
            <person name="Spatafora J.W."/>
            <person name="Crous P.W."/>
            <person name="Kodira C."/>
            <person name="Birren B.W."/>
            <person name="Galagan J.E."/>
            <person name="Torriani S.F."/>
            <person name="McDonald B.A."/>
            <person name="Oliver R.P."/>
        </authorList>
    </citation>
    <scope>NUCLEOTIDE SEQUENCE [LARGE SCALE GENOMIC DNA]</scope>
    <source>
        <strain evidence="3">SN15 / ATCC MYA-4574 / FGSC 10173</strain>
    </source>
</reference>
<dbReference type="GeneID" id="5978685"/>
<sequence>MASEKSDTHKQDGKCLYHRARRCRMKPSKSHSRQWSSSLSRRSSIAARAQHGTAS</sequence>
<feature type="region of interest" description="Disordered" evidence="1">
    <location>
        <begin position="23"/>
        <end position="55"/>
    </location>
</feature>
<gene>
    <name evidence="2" type="ORF">SNOG_11537</name>
</gene>